<dbReference type="InterPro" id="IPR036457">
    <property type="entry name" value="PPM-type-like_dom_sf"/>
</dbReference>
<dbReference type="Pfam" id="PF07228">
    <property type="entry name" value="SpoIIE"/>
    <property type="match status" value="1"/>
</dbReference>
<keyword evidence="1" id="KW-0378">Hydrolase</keyword>
<feature type="domain" description="PPM-type phosphatase" evidence="3">
    <location>
        <begin position="30"/>
        <end position="146"/>
    </location>
</feature>
<name>A0A4U5X6F5_STRGB</name>
<dbReference type="InterPro" id="IPR001932">
    <property type="entry name" value="PPM-type_phosphatase-like_dom"/>
</dbReference>
<sequence>MRPGGAPRRTGGRRRRAPPSVSPSRDGGLDVTLVRAGHTFPLHLADGRAARTVDCEGSLLGITPDPRVETHRLRLRPAESLVLYTDGLTEVRDPDGEQFGEERLARALSARHDGQPQRIIDRLVEAVHAFARDTGIDDDQAALVVTATAPGGPERAAAVSGR</sequence>
<dbReference type="RefSeq" id="WP_137300979.1">
    <property type="nucleotide sequence ID" value="NZ_BMVD01000001.1"/>
</dbReference>
<dbReference type="Gene3D" id="3.60.40.10">
    <property type="entry name" value="PPM-type phosphatase domain"/>
    <property type="match status" value="1"/>
</dbReference>
<evidence type="ECO:0000313" key="4">
    <source>
        <dbReference type="EMBL" id="TKT09026.1"/>
    </source>
</evidence>
<evidence type="ECO:0000259" key="3">
    <source>
        <dbReference type="Pfam" id="PF07228"/>
    </source>
</evidence>
<feature type="region of interest" description="Disordered" evidence="2">
    <location>
        <begin position="1"/>
        <end position="29"/>
    </location>
</feature>
<dbReference type="SUPFAM" id="SSF81606">
    <property type="entry name" value="PP2C-like"/>
    <property type="match status" value="1"/>
</dbReference>
<protein>
    <submittedName>
        <fullName evidence="4">Serine/threonine-protein phosphatase</fullName>
    </submittedName>
</protein>
<dbReference type="InterPro" id="IPR052016">
    <property type="entry name" value="Bact_Sigma-Reg"/>
</dbReference>
<dbReference type="PANTHER" id="PTHR43156">
    <property type="entry name" value="STAGE II SPORULATION PROTEIN E-RELATED"/>
    <property type="match status" value="1"/>
</dbReference>
<dbReference type="AlphaFoldDB" id="A0A4U5X6F5"/>
<evidence type="ECO:0000256" key="1">
    <source>
        <dbReference type="ARBA" id="ARBA00022801"/>
    </source>
</evidence>
<dbReference type="Proteomes" id="UP000308632">
    <property type="component" value="Unassembled WGS sequence"/>
</dbReference>
<proteinExistence type="predicted"/>
<gene>
    <name evidence="4" type="ORF">E4U92_15690</name>
</gene>
<reference evidence="4 5" key="1">
    <citation type="submission" date="2019-04" db="EMBL/GenBank/DDBJ databases">
        <title>Streptomyces lasaliensis sp.nov., an Actinomycete isolated from soil which produces the polyether antibiotic lasalocid.</title>
        <authorList>
            <person name="Erwin G."/>
            <person name="Haber C."/>
        </authorList>
    </citation>
    <scope>NUCLEOTIDE SEQUENCE [LARGE SCALE GENOMIC DNA]</scope>
    <source>
        <strain evidence="4 5">DSM 40089</strain>
    </source>
</reference>
<evidence type="ECO:0000256" key="2">
    <source>
        <dbReference type="SAM" id="MobiDB-lite"/>
    </source>
</evidence>
<accession>A0A4U5X6F5</accession>
<evidence type="ECO:0000313" key="5">
    <source>
        <dbReference type="Proteomes" id="UP000308632"/>
    </source>
</evidence>
<dbReference type="PANTHER" id="PTHR43156:SF2">
    <property type="entry name" value="STAGE II SPORULATION PROTEIN E"/>
    <property type="match status" value="1"/>
</dbReference>
<organism evidence="4 5">
    <name type="scientific">Streptomyces galbus</name>
    <dbReference type="NCBI Taxonomy" id="33898"/>
    <lineage>
        <taxon>Bacteria</taxon>
        <taxon>Bacillati</taxon>
        <taxon>Actinomycetota</taxon>
        <taxon>Actinomycetes</taxon>
        <taxon>Kitasatosporales</taxon>
        <taxon>Streptomycetaceae</taxon>
        <taxon>Streptomyces</taxon>
    </lineage>
</organism>
<comment type="caution">
    <text evidence="4">The sequence shown here is derived from an EMBL/GenBank/DDBJ whole genome shotgun (WGS) entry which is preliminary data.</text>
</comment>
<dbReference type="GO" id="GO:0016791">
    <property type="term" value="F:phosphatase activity"/>
    <property type="evidence" value="ECO:0007669"/>
    <property type="project" value="TreeGrafter"/>
</dbReference>
<dbReference type="EMBL" id="SZPR01000012">
    <property type="protein sequence ID" value="TKT09026.1"/>
    <property type="molecule type" value="Genomic_DNA"/>
</dbReference>